<reference evidence="2" key="1">
    <citation type="journal article" date="2023" name="Nat. Plants">
        <title>Single-cell RNA sequencing provides a high-resolution roadmap for understanding the multicellular compartmentation of specialized metabolism.</title>
        <authorList>
            <person name="Sun S."/>
            <person name="Shen X."/>
            <person name="Li Y."/>
            <person name="Li Y."/>
            <person name="Wang S."/>
            <person name="Li R."/>
            <person name="Zhang H."/>
            <person name="Shen G."/>
            <person name="Guo B."/>
            <person name="Wei J."/>
            <person name="Xu J."/>
            <person name="St-Pierre B."/>
            <person name="Chen S."/>
            <person name="Sun C."/>
        </authorList>
    </citation>
    <scope>NUCLEOTIDE SEQUENCE [LARGE SCALE GENOMIC DNA]</scope>
</reference>
<dbReference type="EMBL" id="CM044706">
    <property type="protein sequence ID" value="KAI5658900.1"/>
    <property type="molecule type" value="Genomic_DNA"/>
</dbReference>
<comment type="caution">
    <text evidence="1">The sequence shown here is derived from an EMBL/GenBank/DDBJ whole genome shotgun (WGS) entry which is preliminary data.</text>
</comment>
<accession>A0ACC0ADF2</accession>
<name>A0ACC0ADF2_CATRO</name>
<evidence type="ECO:0000313" key="2">
    <source>
        <dbReference type="Proteomes" id="UP001060085"/>
    </source>
</evidence>
<dbReference type="Proteomes" id="UP001060085">
    <property type="component" value="Linkage Group LG06"/>
</dbReference>
<evidence type="ECO:0000313" key="1">
    <source>
        <dbReference type="EMBL" id="KAI5658900.1"/>
    </source>
</evidence>
<keyword evidence="2" id="KW-1185">Reference proteome</keyword>
<sequence length="382" mass="43347">MVEELGSNCLHYLRKSYGLPCACELVHRCQYLIPIREEDADIFWRKLEIGFDISEEHDRDMDFEIRDLTSLIHEISMGPISKVREVRRLIKGVIFPVLPEDPCHPLTTSPKTAIKKGRRKTNSTKRDKSNLEYVSVAHRRIGKSSGSGSGSGSGLGFGPSPRGRGRPPRSGRGRGRGRGRNSGRSSLSSVEKLDAPSTPFPFNNAFSGFIYEFILNWKNVVGNGNCRFRVVSKFLFGDENHWVEIRRRMCFDLHHRMNVYVQLFESVKCSTELIRWTSWAEGSAPTDYWIDTPDHLHVIVNTFNLCIVSLARLGSTTVLPLVSNIDGNAGTIFIGFIEEPQHFIQLHLGDGCPLPPLQVQREYHRDVRVSGWAVPYRNRILE</sequence>
<protein>
    <submittedName>
        <fullName evidence="1">Uncharacterized protein</fullName>
    </submittedName>
</protein>
<gene>
    <name evidence="1" type="ORF">M9H77_27693</name>
</gene>
<proteinExistence type="predicted"/>
<organism evidence="1 2">
    <name type="scientific">Catharanthus roseus</name>
    <name type="common">Madagascar periwinkle</name>
    <name type="synonym">Vinca rosea</name>
    <dbReference type="NCBI Taxonomy" id="4058"/>
    <lineage>
        <taxon>Eukaryota</taxon>
        <taxon>Viridiplantae</taxon>
        <taxon>Streptophyta</taxon>
        <taxon>Embryophyta</taxon>
        <taxon>Tracheophyta</taxon>
        <taxon>Spermatophyta</taxon>
        <taxon>Magnoliopsida</taxon>
        <taxon>eudicotyledons</taxon>
        <taxon>Gunneridae</taxon>
        <taxon>Pentapetalae</taxon>
        <taxon>asterids</taxon>
        <taxon>lamiids</taxon>
        <taxon>Gentianales</taxon>
        <taxon>Apocynaceae</taxon>
        <taxon>Rauvolfioideae</taxon>
        <taxon>Vinceae</taxon>
        <taxon>Catharanthinae</taxon>
        <taxon>Catharanthus</taxon>
    </lineage>
</organism>